<dbReference type="PANTHER" id="PTHR21310:SF37">
    <property type="entry name" value="AMINOGLYCOSIDE PHOSPHOTRANSFERASE DOMAIN-CONTAINING PROTEIN"/>
    <property type="match status" value="1"/>
</dbReference>
<dbReference type="InterPro" id="IPR011009">
    <property type="entry name" value="Kinase-like_dom_sf"/>
</dbReference>
<reference evidence="1 2" key="1">
    <citation type="submission" date="2017-10" db="EMBL/GenBank/DDBJ databases">
        <title>Comparative genomics in systemic dimorphic fungi from Ajellomycetaceae.</title>
        <authorList>
            <person name="Munoz J.F."/>
            <person name="Mcewen J.G."/>
            <person name="Clay O.K."/>
            <person name="Cuomo C.A."/>
        </authorList>
    </citation>
    <scope>NUCLEOTIDE SEQUENCE [LARGE SCALE GENOMIC DNA]</scope>
    <source>
        <strain evidence="1 2">UAMH5409</strain>
    </source>
</reference>
<protein>
    <submittedName>
        <fullName evidence="1">Uncharacterized protein</fullName>
    </submittedName>
</protein>
<evidence type="ECO:0000313" key="1">
    <source>
        <dbReference type="EMBL" id="PGH08670.1"/>
    </source>
</evidence>
<dbReference type="Proteomes" id="UP000223968">
    <property type="component" value="Unassembled WGS sequence"/>
</dbReference>
<dbReference type="SUPFAM" id="SSF56112">
    <property type="entry name" value="Protein kinase-like (PK-like)"/>
    <property type="match status" value="1"/>
</dbReference>
<dbReference type="PANTHER" id="PTHR21310">
    <property type="entry name" value="AMINOGLYCOSIDE PHOSPHOTRANSFERASE-RELATED-RELATED"/>
    <property type="match status" value="1"/>
</dbReference>
<organism evidence="1 2">
    <name type="scientific">Helicocarpus griseus UAMH5409</name>
    <dbReference type="NCBI Taxonomy" id="1447875"/>
    <lineage>
        <taxon>Eukaryota</taxon>
        <taxon>Fungi</taxon>
        <taxon>Dikarya</taxon>
        <taxon>Ascomycota</taxon>
        <taxon>Pezizomycotina</taxon>
        <taxon>Eurotiomycetes</taxon>
        <taxon>Eurotiomycetidae</taxon>
        <taxon>Onygenales</taxon>
        <taxon>Ajellomycetaceae</taxon>
        <taxon>Helicocarpus</taxon>
    </lineage>
</organism>
<dbReference type="InterPro" id="IPR051678">
    <property type="entry name" value="AGP_Transferase"/>
</dbReference>
<comment type="caution">
    <text evidence="1">The sequence shown here is derived from an EMBL/GenBank/DDBJ whole genome shotgun (WGS) entry which is preliminary data.</text>
</comment>
<evidence type="ECO:0000313" key="2">
    <source>
        <dbReference type="Proteomes" id="UP000223968"/>
    </source>
</evidence>
<accession>A0A2B7XIB2</accession>
<dbReference type="AlphaFoldDB" id="A0A2B7XIB2"/>
<keyword evidence="2" id="KW-1185">Reference proteome</keyword>
<dbReference type="OrthoDB" id="4118642at2759"/>
<sequence>MEKHYSVALASQTGFYWCQWANIHSLTMSTKRSLLRREITYSEAKRSHENVVHELSYPKCAQSSTRIYRRREVIAALVAHHLGVCPSTCQVEEPKKWMSGSFNLCVPVKITSTSRRLVIRFPLPYRVGDNFRPGNADEKVRCEAATYAWISQECPSIPMPHLYGFALSTGQLLVQHPASIPNETGPYLLMDFIEEADGRMLSDDWHDKYDGNRELRMNLFRSLAKVILTLSRKPLPKIGSFTIDNDGFVRLENRPLAAESVILENAETPLDIPRDRVYNTVDSYVNDLLFVQDNYLRHQPNGLVRVADCVTQMSALSMMRALSARFFERDLNHGPFYLSLTDLHASNIFVDENWNIKCLIDIEWAISQPLEFIQPPYWLTGETVDEISPDKYSERHEEFMEIFEEQEHEMHPTQPIQCSSVIKKTWDTGAFWYILALQSPSGLNTLFYKHIQPRFTVSGTDNVRFLMATYRFWTCDAGAFLKAKVEKKKEYNERLQQEFHVEDKEINEELDIDLDKFKLAEPALR</sequence>
<proteinExistence type="predicted"/>
<dbReference type="EMBL" id="PDNB01000100">
    <property type="protein sequence ID" value="PGH08670.1"/>
    <property type="molecule type" value="Genomic_DNA"/>
</dbReference>
<name>A0A2B7XIB2_9EURO</name>
<gene>
    <name evidence="1" type="ORF">AJ79_05952</name>
</gene>